<proteinExistence type="predicted"/>
<dbReference type="Proteomes" id="UP000494165">
    <property type="component" value="Unassembled WGS sequence"/>
</dbReference>
<protein>
    <submittedName>
        <fullName evidence="3">Uncharacterized protein</fullName>
    </submittedName>
</protein>
<evidence type="ECO:0000256" key="2">
    <source>
        <dbReference type="SAM" id="Phobius"/>
    </source>
</evidence>
<dbReference type="InterPro" id="IPR012464">
    <property type="entry name" value="DUF1676"/>
</dbReference>
<evidence type="ECO:0000313" key="3">
    <source>
        <dbReference type="EMBL" id="CAB3361396.1"/>
    </source>
</evidence>
<dbReference type="OrthoDB" id="8191402at2759"/>
<dbReference type="Pfam" id="PF07898">
    <property type="entry name" value="DUF1676"/>
    <property type="match status" value="1"/>
</dbReference>
<keyword evidence="2" id="KW-0812">Transmembrane</keyword>
<comment type="caution">
    <text evidence="3">The sequence shown here is derived from an EMBL/GenBank/DDBJ whole genome shotgun (WGS) entry which is preliminary data.</text>
</comment>
<reference evidence="3 4" key="1">
    <citation type="submission" date="2020-04" db="EMBL/GenBank/DDBJ databases">
        <authorList>
            <person name="Alioto T."/>
            <person name="Alioto T."/>
            <person name="Gomez Garrido J."/>
        </authorList>
    </citation>
    <scope>NUCLEOTIDE SEQUENCE [LARGE SCALE GENOMIC DNA]</scope>
</reference>
<name>A0A8S1BR71_9INSE</name>
<sequence>MAAPCVCVCALDVAPVFTALEVHAHVHTLLGKESHAAETTQLNAPERKAEPSFPILPAESIKASESADLFVQTQRLHHDRMLLLLLLLSCGAGWALPAGPLGSQGETVFAVLATCMRTDGNQVLTCLQERAVRAWDQALSFNGPVELLDGIITLEKDSNETAVQAVDLAGSSIDLLPADPAARSFQLNDMLMQRLKTFFQQRTLKIVLPLSEQGRGKLKKYAEPLVMAIMWKVMMASLGMGALALLAGKALLVSKLALTLSLLMAMRRLLNGGGGGLEKIDIFAKHYEEKKHQQGDSSHMYPSFTEPDAYYGHKRSFQPMPAKTAELLPSFSSAPALDVNNNVYADREYAQIKAAAGRQRGFDPGTVLHRSPGHVQKLDKS</sequence>
<dbReference type="EMBL" id="CADEPI010000006">
    <property type="protein sequence ID" value="CAB3361396.1"/>
    <property type="molecule type" value="Genomic_DNA"/>
</dbReference>
<evidence type="ECO:0000256" key="1">
    <source>
        <dbReference type="SAM" id="MobiDB-lite"/>
    </source>
</evidence>
<gene>
    <name evidence="3" type="ORF">CLODIP_2_CD15861</name>
</gene>
<dbReference type="AlphaFoldDB" id="A0A8S1BR71"/>
<dbReference type="PANTHER" id="PTHR21879">
    <property type="entry name" value="FI03362P-RELATED-RELATED"/>
    <property type="match status" value="1"/>
</dbReference>
<keyword evidence="4" id="KW-1185">Reference proteome</keyword>
<dbReference type="GO" id="GO:0016020">
    <property type="term" value="C:membrane"/>
    <property type="evidence" value="ECO:0007669"/>
    <property type="project" value="TreeGrafter"/>
</dbReference>
<feature type="transmembrane region" description="Helical" evidence="2">
    <location>
        <begin position="225"/>
        <end position="246"/>
    </location>
</feature>
<keyword evidence="2" id="KW-1133">Transmembrane helix</keyword>
<keyword evidence="2" id="KW-0472">Membrane</keyword>
<accession>A0A8S1BR71</accession>
<feature type="region of interest" description="Disordered" evidence="1">
    <location>
        <begin position="361"/>
        <end position="381"/>
    </location>
</feature>
<evidence type="ECO:0000313" key="4">
    <source>
        <dbReference type="Proteomes" id="UP000494165"/>
    </source>
</evidence>
<organism evidence="3 4">
    <name type="scientific">Cloeon dipterum</name>
    <dbReference type="NCBI Taxonomy" id="197152"/>
    <lineage>
        <taxon>Eukaryota</taxon>
        <taxon>Metazoa</taxon>
        <taxon>Ecdysozoa</taxon>
        <taxon>Arthropoda</taxon>
        <taxon>Hexapoda</taxon>
        <taxon>Insecta</taxon>
        <taxon>Pterygota</taxon>
        <taxon>Palaeoptera</taxon>
        <taxon>Ephemeroptera</taxon>
        <taxon>Pisciforma</taxon>
        <taxon>Baetidae</taxon>
        <taxon>Cloeon</taxon>
    </lineage>
</organism>